<dbReference type="VEuPathDB" id="AmoebaDB:NF0029160"/>
<evidence type="ECO:0000256" key="8">
    <source>
        <dbReference type="ARBA" id="ARBA00047899"/>
    </source>
</evidence>
<dbReference type="GO" id="GO:0004674">
    <property type="term" value="F:protein serine/threonine kinase activity"/>
    <property type="evidence" value="ECO:0007669"/>
    <property type="project" value="UniProtKB-KW"/>
</dbReference>
<dbReference type="PROSITE" id="PS00107">
    <property type="entry name" value="PROTEIN_KINASE_ATP"/>
    <property type="match status" value="1"/>
</dbReference>
<evidence type="ECO:0000256" key="9">
    <source>
        <dbReference type="ARBA" id="ARBA00048679"/>
    </source>
</evidence>
<evidence type="ECO:0000256" key="1">
    <source>
        <dbReference type="ARBA" id="ARBA00008874"/>
    </source>
</evidence>
<dbReference type="AlphaFoldDB" id="A0A6A5CBC1"/>
<dbReference type="Pfam" id="PF00069">
    <property type="entry name" value="Pkinase"/>
    <property type="match status" value="1"/>
</dbReference>
<evidence type="ECO:0000256" key="12">
    <source>
        <dbReference type="SAM" id="MobiDB-lite"/>
    </source>
</evidence>
<evidence type="ECO:0000313" key="15">
    <source>
        <dbReference type="EMBL" id="KAF0982559.1"/>
    </source>
</evidence>
<dbReference type="Gene3D" id="1.10.510.10">
    <property type="entry name" value="Transferase(Phosphotransferase) domain 1"/>
    <property type="match status" value="1"/>
</dbReference>
<feature type="domain" description="SARAH" evidence="14">
    <location>
        <begin position="405"/>
        <end position="452"/>
    </location>
</feature>
<keyword evidence="16" id="KW-1185">Reference proteome</keyword>
<feature type="coiled-coil region" evidence="11">
    <location>
        <begin position="413"/>
        <end position="440"/>
    </location>
</feature>
<name>A0A6A5CBC1_NAEFO</name>
<dbReference type="VEuPathDB" id="AmoebaDB:FDP41_011489"/>
<dbReference type="PROSITE" id="PS50011">
    <property type="entry name" value="PROTEIN_KINASE_DOM"/>
    <property type="match status" value="1"/>
</dbReference>
<dbReference type="InterPro" id="IPR001245">
    <property type="entry name" value="Ser-Thr/Tyr_kinase_cat_dom"/>
</dbReference>
<dbReference type="InterPro" id="IPR011009">
    <property type="entry name" value="Kinase-like_dom_sf"/>
</dbReference>
<dbReference type="PROSITE" id="PS50951">
    <property type="entry name" value="SARAH"/>
    <property type="match status" value="1"/>
</dbReference>
<gene>
    <name evidence="15" type="ORF">FDP41_011489</name>
</gene>
<comment type="caution">
    <text evidence="15">The sequence shown here is derived from an EMBL/GenBank/DDBJ whole genome shotgun (WGS) entry which is preliminary data.</text>
</comment>
<feature type="compositionally biased region" description="Acidic residues" evidence="12">
    <location>
        <begin position="308"/>
        <end position="330"/>
    </location>
</feature>
<keyword evidence="5 10" id="KW-0547">Nucleotide-binding</keyword>
<evidence type="ECO:0000256" key="2">
    <source>
        <dbReference type="ARBA" id="ARBA00012513"/>
    </source>
</evidence>
<evidence type="ECO:0000256" key="5">
    <source>
        <dbReference type="ARBA" id="ARBA00022741"/>
    </source>
</evidence>
<feature type="binding site" evidence="10">
    <location>
        <position position="46"/>
    </location>
    <ligand>
        <name>ATP</name>
        <dbReference type="ChEBI" id="CHEBI:30616"/>
    </ligand>
</feature>
<comment type="catalytic activity">
    <reaction evidence="9">
        <text>L-seryl-[protein] + ATP = O-phospho-L-seryl-[protein] + ADP + H(+)</text>
        <dbReference type="Rhea" id="RHEA:17989"/>
        <dbReference type="Rhea" id="RHEA-COMP:9863"/>
        <dbReference type="Rhea" id="RHEA-COMP:11604"/>
        <dbReference type="ChEBI" id="CHEBI:15378"/>
        <dbReference type="ChEBI" id="CHEBI:29999"/>
        <dbReference type="ChEBI" id="CHEBI:30616"/>
        <dbReference type="ChEBI" id="CHEBI:83421"/>
        <dbReference type="ChEBI" id="CHEBI:456216"/>
        <dbReference type="EC" id="2.7.11.1"/>
    </reaction>
</comment>
<evidence type="ECO:0000256" key="6">
    <source>
        <dbReference type="ARBA" id="ARBA00022777"/>
    </source>
</evidence>
<feature type="domain" description="Protein kinase" evidence="13">
    <location>
        <begin position="17"/>
        <end position="268"/>
    </location>
</feature>
<dbReference type="PANTHER" id="PTHR48012:SF18">
    <property type="entry name" value="HAPPYHOUR, ISOFORM A"/>
    <property type="match status" value="1"/>
</dbReference>
<evidence type="ECO:0000313" key="16">
    <source>
        <dbReference type="Proteomes" id="UP000444721"/>
    </source>
</evidence>
<dbReference type="InterPro" id="IPR050629">
    <property type="entry name" value="STE20/SPS1-PAK"/>
</dbReference>
<dbReference type="RefSeq" id="XP_044567272.1">
    <property type="nucleotide sequence ID" value="XM_044701902.1"/>
</dbReference>
<evidence type="ECO:0000256" key="10">
    <source>
        <dbReference type="PROSITE-ProRule" id="PRU10141"/>
    </source>
</evidence>
<feature type="region of interest" description="Disordered" evidence="12">
    <location>
        <begin position="302"/>
        <end position="398"/>
    </location>
</feature>
<dbReference type="GeneID" id="68118704"/>
<evidence type="ECO:0000256" key="7">
    <source>
        <dbReference type="ARBA" id="ARBA00022840"/>
    </source>
</evidence>
<proteinExistence type="inferred from homology"/>
<keyword evidence="4" id="KW-0808">Transferase</keyword>
<evidence type="ECO:0000256" key="11">
    <source>
        <dbReference type="SAM" id="Coils"/>
    </source>
</evidence>
<dbReference type="CDD" id="cd06612">
    <property type="entry name" value="STKc_MST1_2"/>
    <property type="match status" value="1"/>
</dbReference>
<reference evidence="15 16" key="1">
    <citation type="journal article" date="2019" name="Sci. Rep.">
        <title>Nanopore sequencing improves the draft genome of the human pathogenic amoeba Naegleria fowleri.</title>
        <authorList>
            <person name="Liechti N."/>
            <person name="Schurch N."/>
            <person name="Bruggmann R."/>
            <person name="Wittwer M."/>
        </authorList>
    </citation>
    <scope>NUCLEOTIDE SEQUENCE [LARGE SCALE GENOMIC DNA]</scope>
    <source>
        <strain evidence="15 16">ATCC 30894</strain>
    </source>
</reference>
<keyword evidence="3" id="KW-0723">Serine/threonine-protein kinase</keyword>
<dbReference type="InterPro" id="IPR011524">
    <property type="entry name" value="SARAH_dom"/>
</dbReference>
<dbReference type="SMART" id="SM00220">
    <property type="entry name" value="S_TKc"/>
    <property type="match status" value="1"/>
</dbReference>
<comment type="catalytic activity">
    <reaction evidence="8">
        <text>L-threonyl-[protein] + ATP = O-phospho-L-threonyl-[protein] + ADP + H(+)</text>
        <dbReference type="Rhea" id="RHEA:46608"/>
        <dbReference type="Rhea" id="RHEA-COMP:11060"/>
        <dbReference type="Rhea" id="RHEA-COMP:11605"/>
        <dbReference type="ChEBI" id="CHEBI:15378"/>
        <dbReference type="ChEBI" id="CHEBI:30013"/>
        <dbReference type="ChEBI" id="CHEBI:30616"/>
        <dbReference type="ChEBI" id="CHEBI:61977"/>
        <dbReference type="ChEBI" id="CHEBI:456216"/>
        <dbReference type="EC" id="2.7.11.1"/>
    </reaction>
</comment>
<feature type="compositionally biased region" description="Low complexity" evidence="12">
    <location>
        <begin position="388"/>
        <end position="398"/>
    </location>
</feature>
<dbReference type="GO" id="GO:0005524">
    <property type="term" value="F:ATP binding"/>
    <property type="evidence" value="ECO:0007669"/>
    <property type="project" value="UniProtKB-UniRule"/>
</dbReference>
<keyword evidence="6" id="KW-0418">Kinase</keyword>
<protein>
    <recommendedName>
        <fullName evidence="2">non-specific serine/threonine protein kinase</fullName>
        <ecNumber evidence="2">2.7.11.1</ecNumber>
    </recommendedName>
</protein>
<dbReference type="PRINTS" id="PR00109">
    <property type="entry name" value="TYRKINASE"/>
</dbReference>
<dbReference type="FunFam" id="1.10.510.10:FF:000499">
    <property type="entry name" value="Serine/threonine-protein kinase KIC1"/>
    <property type="match status" value="1"/>
</dbReference>
<feature type="compositionally biased region" description="Acidic residues" evidence="12">
    <location>
        <begin position="361"/>
        <end position="374"/>
    </location>
</feature>
<organism evidence="15 16">
    <name type="scientific">Naegleria fowleri</name>
    <name type="common">Brain eating amoeba</name>
    <dbReference type="NCBI Taxonomy" id="5763"/>
    <lineage>
        <taxon>Eukaryota</taxon>
        <taxon>Discoba</taxon>
        <taxon>Heterolobosea</taxon>
        <taxon>Tetramitia</taxon>
        <taxon>Eutetramitia</taxon>
        <taxon>Vahlkampfiidae</taxon>
        <taxon>Naegleria</taxon>
    </lineage>
</organism>
<evidence type="ECO:0000256" key="4">
    <source>
        <dbReference type="ARBA" id="ARBA00022679"/>
    </source>
</evidence>
<dbReference type="OrthoDB" id="8693905at2759"/>
<dbReference type="PANTHER" id="PTHR48012">
    <property type="entry name" value="STERILE20-LIKE KINASE, ISOFORM B-RELATED"/>
    <property type="match status" value="1"/>
</dbReference>
<evidence type="ECO:0000259" key="13">
    <source>
        <dbReference type="PROSITE" id="PS50011"/>
    </source>
</evidence>
<dbReference type="GO" id="GO:0005737">
    <property type="term" value="C:cytoplasm"/>
    <property type="evidence" value="ECO:0007669"/>
    <property type="project" value="TreeGrafter"/>
</dbReference>
<keyword evidence="7 10" id="KW-0067">ATP-binding</keyword>
<dbReference type="InterPro" id="IPR017441">
    <property type="entry name" value="Protein_kinase_ATP_BS"/>
</dbReference>
<comment type="similarity">
    <text evidence="1">Belongs to the protein kinase superfamily. STE Ser/Thr protein kinase family. STE20 subfamily.</text>
</comment>
<accession>A0A6A5CBC1</accession>
<dbReference type="VEuPathDB" id="AmoebaDB:NfTy_018660"/>
<evidence type="ECO:0000259" key="14">
    <source>
        <dbReference type="PROSITE" id="PS50951"/>
    </source>
</evidence>
<dbReference type="EC" id="2.7.11.1" evidence="2"/>
<keyword evidence="11" id="KW-0175">Coiled coil</keyword>
<sequence>MSQQLSYVTGVDTSTVYQKLELLGEGSYGVVWKVLNKNDGKIYALKCVPVENDITEVEKEINILKACDSPSIVKYYGAYKQDQELQIAIEYCGGGSVQDLLTVLGPVLNEQQIAAICASTLKGLVYLHSQKKIHRDIKAGNILLTDDGDVKLADFGVSAQLNNTISKRRTVIGTPYWMAPEVIQETEYDGTADVWSLGITAIEMAEGKPPLHGIHPMRAIFMIPNRPPPTLANPDKWSDEFKDFLAYCLVKDPSERPSSKTLMKHKFIQKAKTTKILQELIDKMNEIFAEAGGRFNYFKKRAEKEKESDSEEDEETDSSSEEESEEEGDSYDTLVQRKPKSATGTTKITTTKKKQESSSSESEESDNEDSDDDCGTMVKHQPAKKENNNSSQNNLIQSEEMEQLKKLFSALNVDELKRQLKNMDEEEQKQIQEIKEMFKKRRQVVQALIDQK</sequence>
<dbReference type="InterPro" id="IPR000719">
    <property type="entry name" value="Prot_kinase_dom"/>
</dbReference>
<dbReference type="OMA" id="LAYCHNC"/>
<dbReference type="Proteomes" id="UP000444721">
    <property type="component" value="Unassembled WGS sequence"/>
</dbReference>
<dbReference type="SUPFAM" id="SSF56112">
    <property type="entry name" value="Protein kinase-like (PK-like)"/>
    <property type="match status" value="1"/>
</dbReference>
<dbReference type="GO" id="GO:0035556">
    <property type="term" value="P:intracellular signal transduction"/>
    <property type="evidence" value="ECO:0007669"/>
    <property type="project" value="TreeGrafter"/>
</dbReference>
<dbReference type="EMBL" id="VFQX01000009">
    <property type="protein sequence ID" value="KAF0982559.1"/>
    <property type="molecule type" value="Genomic_DNA"/>
</dbReference>
<evidence type="ECO:0000256" key="3">
    <source>
        <dbReference type="ARBA" id="ARBA00022527"/>
    </source>
</evidence>